<organism evidence="1 2">
    <name type="scientific">Rhizobium grahamii</name>
    <dbReference type="NCBI Taxonomy" id="1120045"/>
    <lineage>
        <taxon>Bacteria</taxon>
        <taxon>Pseudomonadati</taxon>
        <taxon>Pseudomonadota</taxon>
        <taxon>Alphaproteobacteria</taxon>
        <taxon>Hyphomicrobiales</taxon>
        <taxon>Rhizobiaceae</taxon>
        <taxon>Rhizobium/Agrobacterium group</taxon>
        <taxon>Rhizobium</taxon>
    </lineage>
</organism>
<dbReference type="Proteomes" id="UP000326881">
    <property type="component" value="Chromosome"/>
</dbReference>
<protein>
    <recommendedName>
        <fullName evidence="3">HAD family hydrolase</fullName>
    </recommendedName>
</protein>
<reference evidence="1 2" key="1">
    <citation type="submission" date="2019-08" db="EMBL/GenBank/DDBJ databases">
        <title>Prosopis cineraria nodule microbiome.</title>
        <authorList>
            <person name="Ali R."/>
            <person name="Chaluvadi S.R."/>
            <person name="Wang X."/>
        </authorList>
    </citation>
    <scope>NUCLEOTIDE SEQUENCE [LARGE SCALE GENOMIC DNA]</scope>
    <source>
        <strain evidence="1 2">BG7</strain>
    </source>
</reference>
<dbReference type="KEGG" id="rgr:FZ934_05050"/>
<dbReference type="AlphaFoldDB" id="A0A5Q0C2W0"/>
<evidence type="ECO:0000313" key="1">
    <source>
        <dbReference type="EMBL" id="QFY59852.1"/>
    </source>
</evidence>
<evidence type="ECO:0000313" key="2">
    <source>
        <dbReference type="Proteomes" id="UP000326881"/>
    </source>
</evidence>
<accession>A0A5Q0C2W0</accession>
<proteinExistence type="predicted"/>
<name>A0A5Q0C2W0_9HYPH</name>
<dbReference type="RefSeq" id="WP_153270163.1">
    <property type="nucleotide sequence ID" value="NZ_CP043498.1"/>
</dbReference>
<sequence length="214" mass="23931">MQVVTDFSHVRLRDRPLVVCDIDEVVLEFLSPFTDFLRSHNYDLLPRSFRLHGNIVSLLDGSEMDRDSFSSFQDEFFASQNLWQKPAERAIETLHALAEDADIVFLTAMPPRHQAIRRALLDEVGLDFAMIASEEAKGPIVAKLHARRALPVAFIDDIQRNLLSVAENVPECFLISMMANADFRQFAPPPVGAIVSASGWDQAGLLLKKHFAGG</sequence>
<evidence type="ECO:0008006" key="3">
    <source>
        <dbReference type="Google" id="ProtNLM"/>
    </source>
</evidence>
<dbReference type="EMBL" id="CP043498">
    <property type="protein sequence ID" value="QFY59852.1"/>
    <property type="molecule type" value="Genomic_DNA"/>
</dbReference>
<keyword evidence="2" id="KW-1185">Reference proteome</keyword>
<dbReference type="OrthoDB" id="7192139at2"/>
<gene>
    <name evidence="1" type="ORF">FZ934_05050</name>
</gene>